<dbReference type="EMBL" id="JANJYJ010000009">
    <property type="protein sequence ID" value="KAK3189282.1"/>
    <property type="molecule type" value="Genomic_DNA"/>
</dbReference>
<dbReference type="SUPFAM" id="SSF51182">
    <property type="entry name" value="RmlC-like cupins"/>
    <property type="match status" value="1"/>
</dbReference>
<evidence type="ECO:0000313" key="2">
    <source>
        <dbReference type="EMBL" id="KAK3189282.1"/>
    </source>
</evidence>
<dbReference type="InterPro" id="IPR046457">
    <property type="entry name" value="PMI_typeI_cat"/>
</dbReference>
<dbReference type="GO" id="GO:0009298">
    <property type="term" value="P:GDP-mannose biosynthetic process"/>
    <property type="evidence" value="ECO:0007669"/>
    <property type="project" value="InterPro"/>
</dbReference>
<keyword evidence="3" id="KW-1185">Reference proteome</keyword>
<dbReference type="GO" id="GO:0008270">
    <property type="term" value="F:zinc ion binding"/>
    <property type="evidence" value="ECO:0007669"/>
    <property type="project" value="InterPro"/>
</dbReference>
<dbReference type="InterPro" id="IPR014710">
    <property type="entry name" value="RmlC-like_jellyroll"/>
</dbReference>
<dbReference type="GO" id="GO:0005829">
    <property type="term" value="C:cytosol"/>
    <property type="evidence" value="ECO:0007669"/>
    <property type="project" value="TreeGrafter"/>
</dbReference>
<dbReference type="AlphaFoldDB" id="A0AAE0DVY0"/>
<name>A0AAE0DVY0_9ROSI</name>
<sequence length="96" mass="11193">MEETNNAEITERVKYLHTPMKLVCPVKFYDWGVVGDNNSHVARLFSYNHQNSKIHPDDTYADFWIGTHESGPICHRRRQASKAGSWISRMSWEIKA</sequence>
<dbReference type="Gene3D" id="2.60.120.10">
    <property type="entry name" value="Jelly Rolls"/>
    <property type="match status" value="1"/>
</dbReference>
<evidence type="ECO:0000313" key="3">
    <source>
        <dbReference type="Proteomes" id="UP001281410"/>
    </source>
</evidence>
<dbReference type="PANTHER" id="PTHR10309">
    <property type="entry name" value="MANNOSE-6-PHOSPHATE ISOMERASE"/>
    <property type="match status" value="1"/>
</dbReference>
<comment type="caution">
    <text evidence="2">The sequence shown here is derived from an EMBL/GenBank/DDBJ whole genome shotgun (WGS) entry which is preliminary data.</text>
</comment>
<proteinExistence type="predicted"/>
<dbReference type="InterPro" id="IPR016305">
    <property type="entry name" value="Mannose-6-P_Isomerase"/>
</dbReference>
<dbReference type="Proteomes" id="UP001281410">
    <property type="component" value="Unassembled WGS sequence"/>
</dbReference>
<organism evidence="2 3">
    <name type="scientific">Dipteronia sinensis</name>
    <dbReference type="NCBI Taxonomy" id="43782"/>
    <lineage>
        <taxon>Eukaryota</taxon>
        <taxon>Viridiplantae</taxon>
        <taxon>Streptophyta</taxon>
        <taxon>Embryophyta</taxon>
        <taxon>Tracheophyta</taxon>
        <taxon>Spermatophyta</taxon>
        <taxon>Magnoliopsida</taxon>
        <taxon>eudicotyledons</taxon>
        <taxon>Gunneridae</taxon>
        <taxon>Pentapetalae</taxon>
        <taxon>rosids</taxon>
        <taxon>malvids</taxon>
        <taxon>Sapindales</taxon>
        <taxon>Sapindaceae</taxon>
        <taxon>Hippocastanoideae</taxon>
        <taxon>Acereae</taxon>
        <taxon>Dipteronia</taxon>
    </lineage>
</organism>
<reference evidence="2" key="1">
    <citation type="journal article" date="2023" name="Plant J.">
        <title>Genome sequences and population genomics provide insights into the demographic history, inbreeding, and mutation load of two 'living fossil' tree species of Dipteronia.</title>
        <authorList>
            <person name="Feng Y."/>
            <person name="Comes H.P."/>
            <person name="Chen J."/>
            <person name="Zhu S."/>
            <person name="Lu R."/>
            <person name="Zhang X."/>
            <person name="Li P."/>
            <person name="Qiu J."/>
            <person name="Olsen K.M."/>
            <person name="Qiu Y."/>
        </authorList>
    </citation>
    <scope>NUCLEOTIDE SEQUENCE</scope>
    <source>
        <strain evidence="2">NBL</strain>
    </source>
</reference>
<dbReference type="GO" id="GO:0004476">
    <property type="term" value="F:mannose-6-phosphate isomerase activity"/>
    <property type="evidence" value="ECO:0007669"/>
    <property type="project" value="InterPro"/>
</dbReference>
<dbReference type="InterPro" id="IPR011051">
    <property type="entry name" value="RmlC_Cupin_sf"/>
</dbReference>
<gene>
    <name evidence="2" type="ORF">Dsin_028843</name>
</gene>
<dbReference type="PANTHER" id="PTHR10309:SF0">
    <property type="entry name" value="MANNOSE-6-PHOSPHATE ISOMERASE"/>
    <property type="match status" value="1"/>
</dbReference>
<dbReference type="Pfam" id="PF20511">
    <property type="entry name" value="PMI_typeI_cat"/>
    <property type="match status" value="1"/>
</dbReference>
<accession>A0AAE0DVY0</accession>
<feature type="domain" description="Phosphomannose isomerase type I catalytic" evidence="1">
    <location>
        <begin position="21"/>
        <end position="73"/>
    </location>
</feature>
<evidence type="ECO:0000259" key="1">
    <source>
        <dbReference type="Pfam" id="PF20511"/>
    </source>
</evidence>
<protein>
    <recommendedName>
        <fullName evidence="1">Phosphomannose isomerase type I catalytic domain-containing protein</fullName>
    </recommendedName>
</protein>